<dbReference type="InParanoid" id="A0A2P5E010"/>
<reference evidence="2" key="1">
    <citation type="submission" date="2016-06" db="EMBL/GenBank/DDBJ databases">
        <title>Parallel loss of symbiosis genes in relatives of nitrogen-fixing non-legume Parasponia.</title>
        <authorList>
            <person name="Van Velzen R."/>
            <person name="Holmer R."/>
            <person name="Bu F."/>
            <person name="Rutten L."/>
            <person name="Van Zeijl A."/>
            <person name="Liu W."/>
            <person name="Santuari L."/>
            <person name="Cao Q."/>
            <person name="Sharma T."/>
            <person name="Shen D."/>
            <person name="Roswanjaya Y."/>
            <person name="Wardhani T."/>
            <person name="Kalhor M.S."/>
            <person name="Jansen J."/>
            <person name="Van den Hoogen J."/>
            <person name="Gungor B."/>
            <person name="Hartog M."/>
            <person name="Hontelez J."/>
            <person name="Verver J."/>
            <person name="Yang W.-C."/>
            <person name="Schijlen E."/>
            <person name="Repin R."/>
            <person name="Schilthuizen M."/>
            <person name="Schranz E."/>
            <person name="Heidstra R."/>
            <person name="Miyata K."/>
            <person name="Fedorova E."/>
            <person name="Kohlen W."/>
            <person name="Bisseling T."/>
            <person name="Smit S."/>
            <person name="Geurts R."/>
        </authorList>
    </citation>
    <scope>NUCLEOTIDE SEQUENCE [LARGE SCALE GENOMIC DNA]</scope>
    <source>
        <strain evidence="2">cv. RG33-2</strain>
    </source>
</reference>
<keyword evidence="2" id="KW-1185">Reference proteome</keyword>
<sequence>MASGAAEMTMLCSISMQDMEIEWWPYHRNCGCALHNLNGTSSNGCLHDHRSVSFPKKQSWSNSSLTINQASTSSKFSSQNSLLIVMSTKNSEDIINGTLSHS</sequence>
<accession>A0A2P5E010</accession>
<evidence type="ECO:0000313" key="1">
    <source>
        <dbReference type="EMBL" id="PON78883.1"/>
    </source>
</evidence>
<dbReference type="OrthoDB" id="1193985at2759"/>
<dbReference type="EMBL" id="JXTC01000239">
    <property type="protein sequence ID" value="PON78883.1"/>
    <property type="molecule type" value="Genomic_DNA"/>
</dbReference>
<protein>
    <submittedName>
        <fullName evidence="1">Uncharacterized protein</fullName>
    </submittedName>
</protein>
<dbReference type="AlphaFoldDB" id="A0A2P5E010"/>
<dbReference type="PANTHER" id="PTHR35121:SF4">
    <property type="entry name" value="SWIM-TYPE DOMAIN-CONTAINING PROTEIN"/>
    <property type="match status" value="1"/>
</dbReference>
<comment type="caution">
    <text evidence="1">The sequence shown here is derived from an EMBL/GenBank/DDBJ whole genome shotgun (WGS) entry which is preliminary data.</text>
</comment>
<gene>
    <name evidence="1" type="ORF">TorRG33x02_237110</name>
</gene>
<name>A0A2P5E010_TREOI</name>
<proteinExistence type="predicted"/>
<dbReference type="Proteomes" id="UP000237000">
    <property type="component" value="Unassembled WGS sequence"/>
</dbReference>
<evidence type="ECO:0000313" key="2">
    <source>
        <dbReference type="Proteomes" id="UP000237000"/>
    </source>
</evidence>
<organism evidence="1 2">
    <name type="scientific">Trema orientale</name>
    <name type="common">Charcoal tree</name>
    <name type="synonym">Celtis orientalis</name>
    <dbReference type="NCBI Taxonomy" id="63057"/>
    <lineage>
        <taxon>Eukaryota</taxon>
        <taxon>Viridiplantae</taxon>
        <taxon>Streptophyta</taxon>
        <taxon>Embryophyta</taxon>
        <taxon>Tracheophyta</taxon>
        <taxon>Spermatophyta</taxon>
        <taxon>Magnoliopsida</taxon>
        <taxon>eudicotyledons</taxon>
        <taxon>Gunneridae</taxon>
        <taxon>Pentapetalae</taxon>
        <taxon>rosids</taxon>
        <taxon>fabids</taxon>
        <taxon>Rosales</taxon>
        <taxon>Cannabaceae</taxon>
        <taxon>Trema</taxon>
    </lineage>
</organism>
<dbReference type="PANTHER" id="PTHR35121">
    <property type="entry name" value="HOMEODOMAIN PROTEIN 8, PUTATIVE-RELATED"/>
    <property type="match status" value="1"/>
</dbReference>